<dbReference type="InterPro" id="IPR013761">
    <property type="entry name" value="SAM/pointed_sf"/>
</dbReference>
<feature type="non-terminal residue" evidence="2">
    <location>
        <position position="1"/>
    </location>
</feature>
<organism evidence="1 2">
    <name type="scientific">Sipha flava</name>
    <name type="common">yellow sugarcane aphid</name>
    <dbReference type="NCBI Taxonomy" id="143950"/>
    <lineage>
        <taxon>Eukaryota</taxon>
        <taxon>Metazoa</taxon>
        <taxon>Ecdysozoa</taxon>
        <taxon>Arthropoda</taxon>
        <taxon>Hexapoda</taxon>
        <taxon>Insecta</taxon>
        <taxon>Pterygota</taxon>
        <taxon>Neoptera</taxon>
        <taxon>Paraneoptera</taxon>
        <taxon>Hemiptera</taxon>
        <taxon>Sternorrhyncha</taxon>
        <taxon>Aphidomorpha</taxon>
        <taxon>Aphidoidea</taxon>
        <taxon>Aphididae</taxon>
        <taxon>Sipha</taxon>
    </lineage>
</organism>
<dbReference type="OrthoDB" id="6628927at2759"/>
<dbReference type="Gene3D" id="1.10.150.50">
    <property type="entry name" value="Transcription Factor, Ets-1"/>
    <property type="match status" value="1"/>
</dbReference>
<gene>
    <name evidence="2" type="primary">LOC112690651</name>
</gene>
<proteinExistence type="predicted"/>
<keyword evidence="1" id="KW-1185">Reference proteome</keyword>
<sequence length="291" mass="33897">NMDEFIKNWLNYIGFQHLVNKFEEEEINKTVLMILTDIMLKNLIPKIGQTAKFINELEKTKNNTKFNVSYYNVIAEPFQNNAIDTLNTIQQDTNQSDKPQPKKFISDIFENLSTTRAESEVSNVDNPPTIDDHFIKKKTLEQYQDGLLILQHFNSYGSLNSKMRNRLCGVLIKDELFKTKGANKIEKTQFSKIANGIEEFFPSENKYIYFIPYYKEGNKVSPNRRKLYDKYCNLKKKPEIILHQLWAETAHYRNTKLINENAIQKYPALKKATGHILVSLVTQTTKGVLMP</sequence>
<dbReference type="Proteomes" id="UP000694846">
    <property type="component" value="Unplaced"/>
</dbReference>
<dbReference type="SUPFAM" id="SSF47769">
    <property type="entry name" value="SAM/Pointed domain"/>
    <property type="match status" value="1"/>
</dbReference>
<accession>A0A8B8GB87</accession>
<dbReference type="RefSeq" id="XP_025420484.1">
    <property type="nucleotide sequence ID" value="XM_025564699.1"/>
</dbReference>
<evidence type="ECO:0000313" key="2">
    <source>
        <dbReference type="RefSeq" id="XP_025420484.1"/>
    </source>
</evidence>
<dbReference type="GeneID" id="112690651"/>
<name>A0A8B8GB87_9HEMI</name>
<dbReference type="AlphaFoldDB" id="A0A8B8GB87"/>
<evidence type="ECO:0000313" key="1">
    <source>
        <dbReference type="Proteomes" id="UP000694846"/>
    </source>
</evidence>
<reference evidence="2" key="1">
    <citation type="submission" date="2025-08" db="UniProtKB">
        <authorList>
            <consortium name="RefSeq"/>
        </authorList>
    </citation>
    <scope>IDENTIFICATION</scope>
    <source>
        <tissue evidence="2">Whole body</tissue>
    </source>
</reference>
<protein>
    <submittedName>
        <fullName evidence="2">Uncharacterized protein LOC112690651</fullName>
    </submittedName>
</protein>